<dbReference type="SMART" id="SM00220">
    <property type="entry name" value="S_TKc"/>
    <property type="match status" value="1"/>
</dbReference>
<evidence type="ECO:0000256" key="3">
    <source>
        <dbReference type="ARBA" id="ARBA00012513"/>
    </source>
</evidence>
<accession>A0AAD1U313</accession>
<dbReference type="AlphaFoldDB" id="A0AAD1U313"/>
<keyword evidence="10" id="KW-0106">Calcium</keyword>
<evidence type="ECO:0000256" key="14">
    <source>
        <dbReference type="ARBA" id="ARBA00048679"/>
    </source>
</evidence>
<dbReference type="Proteomes" id="UP001295684">
    <property type="component" value="Unassembled WGS sequence"/>
</dbReference>
<evidence type="ECO:0000256" key="15">
    <source>
        <dbReference type="PROSITE-ProRule" id="PRU10141"/>
    </source>
</evidence>
<dbReference type="FunFam" id="1.10.510.10:FF:000571">
    <property type="entry name" value="Maternal embryonic leucine zipper kinase"/>
    <property type="match status" value="1"/>
</dbReference>
<dbReference type="CDD" id="cd05117">
    <property type="entry name" value="STKc_CAMK"/>
    <property type="match status" value="1"/>
</dbReference>
<dbReference type="InterPro" id="IPR011009">
    <property type="entry name" value="Kinase-like_dom_sf"/>
</dbReference>
<dbReference type="GO" id="GO:0046872">
    <property type="term" value="F:metal ion binding"/>
    <property type="evidence" value="ECO:0007669"/>
    <property type="project" value="UniProtKB-KW"/>
</dbReference>
<comment type="cofactor">
    <cofactor evidence="1">
        <name>Mg(2+)</name>
        <dbReference type="ChEBI" id="CHEBI:18420"/>
    </cofactor>
</comment>
<evidence type="ECO:0000259" key="17">
    <source>
        <dbReference type="PROSITE" id="PS50011"/>
    </source>
</evidence>
<gene>
    <name evidence="18" type="ORF">ECRASSUSDP1_LOCUS2643</name>
</gene>
<dbReference type="FunFam" id="3.30.200.20:FF:000315">
    <property type="entry name" value="Calcium-dependent protein kinase 3"/>
    <property type="match status" value="1"/>
</dbReference>
<feature type="domain" description="Protein kinase" evidence="17">
    <location>
        <begin position="88"/>
        <end position="342"/>
    </location>
</feature>
<evidence type="ECO:0000313" key="18">
    <source>
        <dbReference type="EMBL" id="CAI2361332.1"/>
    </source>
</evidence>
<dbReference type="PROSITE" id="PS00107">
    <property type="entry name" value="PROTEIN_KINASE_ATP"/>
    <property type="match status" value="1"/>
</dbReference>
<feature type="compositionally biased region" description="Polar residues" evidence="16">
    <location>
        <begin position="474"/>
        <end position="488"/>
    </location>
</feature>
<evidence type="ECO:0000256" key="6">
    <source>
        <dbReference type="ARBA" id="ARBA00022723"/>
    </source>
</evidence>
<dbReference type="InterPro" id="IPR008271">
    <property type="entry name" value="Ser/Thr_kinase_AS"/>
</dbReference>
<evidence type="ECO:0000256" key="13">
    <source>
        <dbReference type="ARBA" id="ARBA00047899"/>
    </source>
</evidence>
<keyword evidence="5" id="KW-0808">Transferase</keyword>
<dbReference type="InterPro" id="IPR000719">
    <property type="entry name" value="Prot_kinase_dom"/>
</dbReference>
<evidence type="ECO:0000256" key="8">
    <source>
        <dbReference type="ARBA" id="ARBA00022741"/>
    </source>
</evidence>
<evidence type="ECO:0000313" key="19">
    <source>
        <dbReference type="Proteomes" id="UP001295684"/>
    </source>
</evidence>
<feature type="region of interest" description="Disordered" evidence="16">
    <location>
        <begin position="469"/>
        <end position="491"/>
    </location>
</feature>
<dbReference type="Pfam" id="PF00069">
    <property type="entry name" value="Pkinase"/>
    <property type="match status" value="1"/>
</dbReference>
<evidence type="ECO:0000256" key="7">
    <source>
        <dbReference type="ARBA" id="ARBA00022737"/>
    </source>
</evidence>
<protein>
    <recommendedName>
        <fullName evidence="3">non-specific serine/threonine protein kinase</fullName>
        <ecNumber evidence="3">2.7.11.1</ecNumber>
    </recommendedName>
</protein>
<dbReference type="Gene3D" id="1.10.510.10">
    <property type="entry name" value="Transferase(Phosphotransferase) domain 1"/>
    <property type="match status" value="1"/>
</dbReference>
<dbReference type="PROSITE" id="PS00108">
    <property type="entry name" value="PROTEIN_KINASE_ST"/>
    <property type="match status" value="1"/>
</dbReference>
<evidence type="ECO:0000256" key="2">
    <source>
        <dbReference type="ARBA" id="ARBA00011245"/>
    </source>
</evidence>
<keyword evidence="8 15" id="KW-0547">Nucleotide-binding</keyword>
<comment type="catalytic activity">
    <reaction evidence="14">
        <text>L-seryl-[protein] + ATP = O-phospho-L-seryl-[protein] + ADP + H(+)</text>
        <dbReference type="Rhea" id="RHEA:17989"/>
        <dbReference type="Rhea" id="RHEA-COMP:9863"/>
        <dbReference type="Rhea" id="RHEA-COMP:11604"/>
        <dbReference type="ChEBI" id="CHEBI:15378"/>
        <dbReference type="ChEBI" id="CHEBI:29999"/>
        <dbReference type="ChEBI" id="CHEBI:30616"/>
        <dbReference type="ChEBI" id="CHEBI:83421"/>
        <dbReference type="ChEBI" id="CHEBI:456216"/>
        <dbReference type="EC" id="2.7.11.1"/>
    </reaction>
</comment>
<dbReference type="InterPro" id="IPR050205">
    <property type="entry name" value="CDPK_Ser/Thr_kinases"/>
</dbReference>
<dbReference type="PROSITE" id="PS50011">
    <property type="entry name" value="PROTEIN_KINASE_DOM"/>
    <property type="match status" value="1"/>
</dbReference>
<organism evidence="18 19">
    <name type="scientific">Euplotes crassus</name>
    <dbReference type="NCBI Taxonomy" id="5936"/>
    <lineage>
        <taxon>Eukaryota</taxon>
        <taxon>Sar</taxon>
        <taxon>Alveolata</taxon>
        <taxon>Ciliophora</taxon>
        <taxon>Intramacronucleata</taxon>
        <taxon>Spirotrichea</taxon>
        <taxon>Hypotrichia</taxon>
        <taxon>Euplotida</taxon>
        <taxon>Euplotidae</taxon>
        <taxon>Moneuplotes</taxon>
    </lineage>
</organism>
<dbReference type="EMBL" id="CAMPGE010002525">
    <property type="protein sequence ID" value="CAI2361332.1"/>
    <property type="molecule type" value="Genomic_DNA"/>
</dbReference>
<keyword evidence="9" id="KW-0418">Kinase</keyword>
<sequence length="584" mass="67254">MGNNLFKSCCTVAHNESRMQGATLTTISSELERTKGGFTQDFCDSMMTKGIHPNKKDQNSINVVSTRKLSDECVQRFNLPDDNINQHYEILDPIGQGKYGKVYLGQSIHDKDKQTAIKIIKIRKIKSNFESVMKEIQMMKSIDHPDIVKILEIYRDPKKLYLVMELVKGEELFDYILRKERLQEEETRKIIRQLVKIVKYLNSVNIAHRDLKPENIMINPKTLKIKLLDFGLSSYFEESKNLVSPVGTPYYVAPEVLRGSYGKECDMWSIGIITYICLIGAPPFQGTSVVDIYQDILNCNLVFNEDDWNQVSEFAMDFVKKLLELNRIRRLSPRRALRHQWFTEEESTLTESRKSRNPGSTSMIDYDQYKLMTFEILKKLVNRGVLKECLKCRIIFEDIANMELLQSSKGLTSKDCKCCCLLKKISPLLELFSDAQIQFNEFLNKVLKNTEDIQPELVSILLTEMEEDKDKENNQLSANMSSSPSRGQVSFEMKSVEDYEEENRPMMITNNTMMNENSYRNKSVLTSGSSKGSFKRRKPLGCVPLSDSKCKELKSLAKQATLSYINLDNQVTHNEGKLPFINSF</sequence>
<evidence type="ECO:0000256" key="4">
    <source>
        <dbReference type="ARBA" id="ARBA00022527"/>
    </source>
</evidence>
<keyword evidence="19" id="KW-1185">Reference proteome</keyword>
<comment type="catalytic activity">
    <reaction evidence="13">
        <text>L-threonyl-[protein] + ATP = O-phospho-L-threonyl-[protein] + ADP + H(+)</text>
        <dbReference type="Rhea" id="RHEA:46608"/>
        <dbReference type="Rhea" id="RHEA-COMP:11060"/>
        <dbReference type="Rhea" id="RHEA-COMP:11605"/>
        <dbReference type="ChEBI" id="CHEBI:15378"/>
        <dbReference type="ChEBI" id="CHEBI:30013"/>
        <dbReference type="ChEBI" id="CHEBI:30616"/>
        <dbReference type="ChEBI" id="CHEBI:61977"/>
        <dbReference type="ChEBI" id="CHEBI:456216"/>
        <dbReference type="EC" id="2.7.11.1"/>
    </reaction>
</comment>
<dbReference type="PANTHER" id="PTHR24349">
    <property type="entry name" value="SERINE/THREONINE-PROTEIN KINASE"/>
    <property type="match status" value="1"/>
</dbReference>
<keyword evidence="6" id="KW-0479">Metal-binding</keyword>
<evidence type="ECO:0000256" key="5">
    <source>
        <dbReference type="ARBA" id="ARBA00022679"/>
    </source>
</evidence>
<evidence type="ECO:0000256" key="10">
    <source>
        <dbReference type="ARBA" id="ARBA00022837"/>
    </source>
</evidence>
<evidence type="ECO:0000256" key="12">
    <source>
        <dbReference type="ARBA" id="ARBA00024334"/>
    </source>
</evidence>
<dbReference type="InterPro" id="IPR017441">
    <property type="entry name" value="Protein_kinase_ATP_BS"/>
</dbReference>
<comment type="similarity">
    <text evidence="12">Belongs to the protein kinase superfamily. Ser/Thr protein kinase family. CDPK subfamily.</text>
</comment>
<dbReference type="SUPFAM" id="SSF56112">
    <property type="entry name" value="Protein kinase-like (PK-like)"/>
    <property type="match status" value="1"/>
</dbReference>
<comment type="subunit">
    <text evidence="2">Monomer.</text>
</comment>
<keyword evidence="11 15" id="KW-0067">ATP-binding</keyword>
<feature type="binding site" evidence="15">
    <location>
        <position position="118"/>
    </location>
    <ligand>
        <name>ATP</name>
        <dbReference type="ChEBI" id="CHEBI:30616"/>
    </ligand>
</feature>
<name>A0AAD1U313_EUPCR</name>
<keyword evidence="7" id="KW-0677">Repeat</keyword>
<proteinExistence type="inferred from homology"/>
<evidence type="ECO:0000256" key="1">
    <source>
        <dbReference type="ARBA" id="ARBA00001946"/>
    </source>
</evidence>
<reference evidence="18" key="1">
    <citation type="submission" date="2023-07" db="EMBL/GenBank/DDBJ databases">
        <authorList>
            <consortium name="AG Swart"/>
            <person name="Singh M."/>
            <person name="Singh A."/>
            <person name="Seah K."/>
            <person name="Emmerich C."/>
        </authorList>
    </citation>
    <scope>NUCLEOTIDE SEQUENCE</scope>
    <source>
        <strain evidence="18">DP1</strain>
    </source>
</reference>
<evidence type="ECO:0000256" key="11">
    <source>
        <dbReference type="ARBA" id="ARBA00022840"/>
    </source>
</evidence>
<evidence type="ECO:0000256" key="16">
    <source>
        <dbReference type="SAM" id="MobiDB-lite"/>
    </source>
</evidence>
<dbReference type="GO" id="GO:0005524">
    <property type="term" value="F:ATP binding"/>
    <property type="evidence" value="ECO:0007669"/>
    <property type="project" value="UniProtKB-UniRule"/>
</dbReference>
<keyword evidence="4" id="KW-0723">Serine/threonine-protein kinase</keyword>
<dbReference type="EC" id="2.7.11.1" evidence="3"/>
<evidence type="ECO:0000256" key="9">
    <source>
        <dbReference type="ARBA" id="ARBA00022777"/>
    </source>
</evidence>
<dbReference type="GO" id="GO:0004674">
    <property type="term" value="F:protein serine/threonine kinase activity"/>
    <property type="evidence" value="ECO:0007669"/>
    <property type="project" value="UniProtKB-KW"/>
</dbReference>
<comment type="caution">
    <text evidence="18">The sequence shown here is derived from an EMBL/GenBank/DDBJ whole genome shotgun (WGS) entry which is preliminary data.</text>
</comment>